<accession>A0A6G1CW98</accession>
<evidence type="ECO:0000256" key="1">
    <source>
        <dbReference type="SAM" id="MobiDB-lite"/>
    </source>
</evidence>
<evidence type="ECO:0000313" key="3">
    <source>
        <dbReference type="Proteomes" id="UP000479710"/>
    </source>
</evidence>
<evidence type="ECO:0000313" key="2">
    <source>
        <dbReference type="EMBL" id="KAF0904381.1"/>
    </source>
</evidence>
<protein>
    <submittedName>
        <fullName evidence="2">Uncharacterized protein</fullName>
    </submittedName>
</protein>
<comment type="caution">
    <text evidence="2">The sequence shown here is derived from an EMBL/GenBank/DDBJ whole genome shotgun (WGS) entry which is preliminary data.</text>
</comment>
<feature type="region of interest" description="Disordered" evidence="1">
    <location>
        <begin position="1"/>
        <end position="25"/>
    </location>
</feature>
<organism evidence="2 3">
    <name type="scientific">Oryza meyeriana var. granulata</name>
    <dbReference type="NCBI Taxonomy" id="110450"/>
    <lineage>
        <taxon>Eukaryota</taxon>
        <taxon>Viridiplantae</taxon>
        <taxon>Streptophyta</taxon>
        <taxon>Embryophyta</taxon>
        <taxon>Tracheophyta</taxon>
        <taxon>Spermatophyta</taxon>
        <taxon>Magnoliopsida</taxon>
        <taxon>Liliopsida</taxon>
        <taxon>Poales</taxon>
        <taxon>Poaceae</taxon>
        <taxon>BOP clade</taxon>
        <taxon>Oryzoideae</taxon>
        <taxon>Oryzeae</taxon>
        <taxon>Oryzinae</taxon>
        <taxon>Oryza</taxon>
        <taxon>Oryza meyeriana</taxon>
    </lineage>
</organism>
<dbReference type="AlphaFoldDB" id="A0A6G1CW98"/>
<keyword evidence="3" id="KW-1185">Reference proteome</keyword>
<dbReference type="Proteomes" id="UP000479710">
    <property type="component" value="Unassembled WGS sequence"/>
</dbReference>
<name>A0A6G1CW98_9ORYZ</name>
<gene>
    <name evidence="2" type="ORF">E2562_034455</name>
</gene>
<dbReference type="EMBL" id="SPHZ02000008">
    <property type="protein sequence ID" value="KAF0904381.1"/>
    <property type="molecule type" value="Genomic_DNA"/>
</dbReference>
<proteinExistence type="predicted"/>
<sequence length="63" mass="6562">MGGASPSPSSTSTRRKPAAFPSDSSSAAPLLAQLLDWRTVSDAALLRPTCSTECLVLADTKNR</sequence>
<reference evidence="2 3" key="1">
    <citation type="submission" date="2019-11" db="EMBL/GenBank/DDBJ databases">
        <title>Whole genome sequence of Oryza granulata.</title>
        <authorList>
            <person name="Li W."/>
        </authorList>
    </citation>
    <scope>NUCLEOTIDE SEQUENCE [LARGE SCALE GENOMIC DNA]</scope>
    <source>
        <strain evidence="3">cv. Menghai</strain>
        <tissue evidence="2">Leaf</tissue>
    </source>
</reference>